<dbReference type="GeneTree" id="ENSGT00390000003220"/>
<dbReference type="Proteomes" id="UP000675900">
    <property type="component" value="Unassembled WGS sequence"/>
</dbReference>
<dbReference type="AlphaFoldDB" id="A0A8C9JVN5"/>
<keyword evidence="3" id="KW-1185">Reference proteome</keyword>
<organism evidence="2 3">
    <name type="scientific">Panthera tigris altaica</name>
    <name type="common">Siberian tiger</name>
    <dbReference type="NCBI Taxonomy" id="74533"/>
    <lineage>
        <taxon>Eukaryota</taxon>
        <taxon>Metazoa</taxon>
        <taxon>Chordata</taxon>
        <taxon>Craniata</taxon>
        <taxon>Vertebrata</taxon>
        <taxon>Euteleostomi</taxon>
        <taxon>Mammalia</taxon>
        <taxon>Eutheria</taxon>
        <taxon>Laurasiatheria</taxon>
        <taxon>Carnivora</taxon>
        <taxon>Feliformia</taxon>
        <taxon>Felidae</taxon>
        <taxon>Pantherinae</taxon>
        <taxon>Panthera</taxon>
    </lineage>
</organism>
<dbReference type="Pfam" id="PF15030">
    <property type="entry name" value="DUF4527"/>
    <property type="match status" value="1"/>
</dbReference>
<reference evidence="2" key="2">
    <citation type="submission" date="2025-09" db="UniProtKB">
        <authorList>
            <consortium name="Ensembl"/>
        </authorList>
    </citation>
    <scope>IDENTIFICATION</scope>
</reference>
<dbReference type="PANTHER" id="PTHR36866">
    <property type="entry name" value="CHROMOSOME 4 OPEN READING FRAME 50"/>
    <property type="match status" value="1"/>
</dbReference>
<accession>A0A8C9JVN5</accession>
<name>A0A8C9JVN5_PANTA</name>
<evidence type="ECO:0000313" key="3">
    <source>
        <dbReference type="Proteomes" id="UP000675900"/>
    </source>
</evidence>
<protein>
    <submittedName>
        <fullName evidence="2">Uncharacterized protein</fullName>
    </submittedName>
</protein>
<evidence type="ECO:0000256" key="1">
    <source>
        <dbReference type="SAM" id="MobiDB-lite"/>
    </source>
</evidence>
<proteinExistence type="predicted"/>
<feature type="region of interest" description="Disordered" evidence="1">
    <location>
        <begin position="220"/>
        <end position="246"/>
    </location>
</feature>
<sequence>MRSTDTPKEDLRLCIGYLQHQVLTLRCQLRDQASAHRVLQVSHAEATRLRDQLKGEELQRKQHEANSAVAPLKAKLASLVQKCRERNRLITHLLRELHRRGAEDHLLSETARGMVDDVALAEYAAAFLAPALPETSHRLDVESETAAAVRAQKYLPKPKTDSVIIQRPLHSESWPVPEAEWPAQNTARPDSPKLPPPSGPTPGPGACPCPAAAAVEPACPARRPQGEGGLSCPVLRADDPPPPSELLSPARILAFHKELTRSIRSNAQVHQSPLEL</sequence>
<feature type="region of interest" description="Disordered" evidence="1">
    <location>
        <begin position="182"/>
        <end position="207"/>
    </location>
</feature>
<dbReference type="Ensembl" id="ENSPTIT00000018181.1">
    <property type="protein sequence ID" value="ENSPTIP00000014097.1"/>
    <property type="gene ID" value="ENSPTIG00000013627.1"/>
</dbReference>
<feature type="compositionally biased region" description="Pro residues" evidence="1">
    <location>
        <begin position="192"/>
        <end position="207"/>
    </location>
</feature>
<reference evidence="2" key="1">
    <citation type="submission" date="2025-08" db="UniProtKB">
        <authorList>
            <consortium name="Ensembl"/>
        </authorList>
    </citation>
    <scope>IDENTIFICATION</scope>
</reference>
<dbReference type="InterPro" id="IPR032771">
    <property type="entry name" value="DUF4527"/>
</dbReference>
<dbReference type="PANTHER" id="PTHR36866:SF1">
    <property type="entry name" value="GENE 1043-RELATED"/>
    <property type="match status" value="1"/>
</dbReference>
<evidence type="ECO:0000313" key="2">
    <source>
        <dbReference type="Ensembl" id="ENSPTIP00000014097.1"/>
    </source>
</evidence>